<keyword evidence="5" id="KW-1185">Reference proteome</keyword>
<dbReference type="CDD" id="cd03691">
    <property type="entry name" value="BipA_TypA_II"/>
    <property type="match status" value="1"/>
</dbReference>
<dbReference type="InterPro" id="IPR042116">
    <property type="entry name" value="TypA/BipA_C"/>
</dbReference>
<comment type="similarity">
    <text evidence="2">Belongs to the TRAFAC class translation factor GTPase superfamily. Classic translation factor GTPase family. BipA subfamily.</text>
</comment>
<dbReference type="CDD" id="cd16263">
    <property type="entry name" value="BipA_III"/>
    <property type="match status" value="1"/>
</dbReference>
<dbReference type="Pfam" id="PF00009">
    <property type="entry name" value="GTP_EFTU"/>
    <property type="match status" value="1"/>
</dbReference>
<sequence>MQIRNIAIIAHVDHGKTTLVDKILHSTNVFRANQETGELIMDNNDLEKERGITILSKNVSVEYKGVKINVIDTPGHADFGGEVERVLKMADGVILLVDAFEGPMPQTRFVLQKALQLNLKPIVVINKVDKANCRPDEVHDAVFELFFNLDATEDQLNFPTYYGSGKNGWFNDSLEPREDIIPLLDGILTHVPEPKINEGTLQMQITSLDYSTFLGRIAVGKVTRGKIAEGQPISLVQVDGSIKKTRVRELYIFESLGKKRVQEVLAGDICAVVGIEDFGIGDTIADFENPEALPVISVDEPTMNMLFSINNSPFFGKDGKFVTSRHLRDRLMKETEKNLALRVHDTEAADSFMVYGRGILHLGVLVETMRREGYELTVGQPQVITKIIDGKKCEPFETLVVDVPQEFASKVIDLVTRRRGEMLIMETKGEMQHLEFEIPSRGLIGLRTQMLTNTAGEAVMAHRFMDYKPWKGPIPGRNNGVLCAKEGGTTTGYSLDKLQDRGSFFVDPGEEVYKGMIIGENNKPGDLVVNPNEGKKLTNMRASGTDGAANIAPKILMTLEECMEYIQQDECIEVTPNHIRMRKTILDEEERKKFQKMLKAEEVG</sequence>
<dbReference type="RefSeq" id="WP_209145774.1">
    <property type="nucleotide sequence ID" value="NZ_JAGHKP010000002.1"/>
</dbReference>
<dbReference type="InterPro" id="IPR031157">
    <property type="entry name" value="G_TR_CS"/>
</dbReference>
<dbReference type="Gene3D" id="2.40.30.10">
    <property type="entry name" value="Translation factors"/>
    <property type="match status" value="1"/>
</dbReference>
<keyword evidence="1 2" id="KW-0342">GTP-binding</keyword>
<comment type="subcellular location">
    <subcellularLocation>
        <location evidence="2">Cytoplasm</location>
    </subcellularLocation>
    <text evidence="2">Binds to ribosomes.</text>
</comment>
<dbReference type="PANTHER" id="PTHR42908:SF8">
    <property type="entry name" value="TR-TYPE G DOMAIN-CONTAINING PROTEIN"/>
    <property type="match status" value="1"/>
</dbReference>
<dbReference type="InterPro" id="IPR006298">
    <property type="entry name" value="BipA"/>
</dbReference>
<dbReference type="Pfam" id="PF21018">
    <property type="entry name" value="BipA_C"/>
    <property type="match status" value="1"/>
</dbReference>
<dbReference type="NCBIfam" id="TIGR00231">
    <property type="entry name" value="small_GTP"/>
    <property type="match status" value="1"/>
</dbReference>
<dbReference type="InterPro" id="IPR035651">
    <property type="entry name" value="BipA_V"/>
</dbReference>
<dbReference type="SMART" id="SM00838">
    <property type="entry name" value="EFG_C"/>
    <property type="match status" value="1"/>
</dbReference>
<evidence type="ECO:0000256" key="2">
    <source>
        <dbReference type="HAMAP-Rule" id="MF_00849"/>
    </source>
</evidence>
<dbReference type="InterPro" id="IPR005225">
    <property type="entry name" value="Small_GTP-bd"/>
</dbReference>
<dbReference type="InterPro" id="IPR009000">
    <property type="entry name" value="Transl_B-barrel_sf"/>
</dbReference>
<dbReference type="Proteomes" id="UP000679126">
    <property type="component" value="Unassembled WGS sequence"/>
</dbReference>
<comment type="function">
    <text evidence="2">A 50S ribosomal subunit assembly protein with GTPase activity, required for 50S subunit assembly at low temperatures, may also play a role in translation. Binds GTP and analogs. Binds the 70S ribosome between the 30S and 50S subunits, in a similar position as ribosome-bound EF-G; it contacts a number of ribosomal proteins, both rRNAs and the A-site tRNA.</text>
</comment>
<dbReference type="InterPro" id="IPR047043">
    <property type="entry name" value="BipA_III"/>
</dbReference>
<dbReference type="SUPFAM" id="SSF52540">
    <property type="entry name" value="P-loop containing nucleoside triphosphate hydrolases"/>
    <property type="match status" value="1"/>
</dbReference>
<dbReference type="Pfam" id="PF03144">
    <property type="entry name" value="GTP_EFTU_D2"/>
    <property type="match status" value="1"/>
</dbReference>
<dbReference type="PANTHER" id="PTHR42908">
    <property type="entry name" value="TRANSLATION ELONGATION FACTOR-RELATED"/>
    <property type="match status" value="1"/>
</dbReference>
<keyword evidence="2" id="KW-0690">Ribosome biogenesis</keyword>
<dbReference type="InterPro" id="IPR047042">
    <property type="entry name" value="BipA_II"/>
</dbReference>
<feature type="binding site" evidence="2">
    <location>
        <begin position="126"/>
        <end position="129"/>
    </location>
    <ligand>
        <name>GTP</name>
        <dbReference type="ChEBI" id="CHEBI:37565"/>
    </ligand>
</feature>
<dbReference type="PROSITE" id="PS51722">
    <property type="entry name" value="G_TR_2"/>
    <property type="match status" value="1"/>
</dbReference>
<comment type="caution">
    <text evidence="4">The sequence shown here is derived from an EMBL/GenBank/DDBJ whole genome shotgun (WGS) entry which is preliminary data.</text>
</comment>
<keyword evidence="2" id="KW-0699">rRNA-binding</keyword>
<evidence type="ECO:0000313" key="5">
    <source>
        <dbReference type="Proteomes" id="UP000679126"/>
    </source>
</evidence>
<dbReference type="PRINTS" id="PR00315">
    <property type="entry name" value="ELONGATNFCT"/>
</dbReference>
<dbReference type="HAMAP" id="MF_00849">
    <property type="entry name" value="BipA"/>
    <property type="match status" value="1"/>
</dbReference>
<dbReference type="Gene3D" id="3.40.50.300">
    <property type="entry name" value="P-loop containing nucleotide triphosphate hydrolases"/>
    <property type="match status" value="1"/>
</dbReference>
<evidence type="ECO:0000313" key="4">
    <source>
        <dbReference type="EMBL" id="MBO9152795.1"/>
    </source>
</evidence>
<keyword evidence="2" id="KW-0820">tRNA-binding</keyword>
<dbReference type="CDD" id="cd03710">
    <property type="entry name" value="BipA_TypA_C"/>
    <property type="match status" value="1"/>
</dbReference>
<comment type="subunit">
    <text evidence="2">Monomer.</text>
</comment>
<keyword evidence="2" id="KW-0378">Hydrolase</keyword>
<protein>
    <recommendedName>
        <fullName evidence="2">Large ribosomal subunit assembly factor BipA</fullName>
        <ecNumber evidence="2">3.6.5.-</ecNumber>
    </recommendedName>
    <alternativeName>
        <fullName evidence="2">GTP-binding protein BipA</fullName>
    </alternativeName>
</protein>
<feature type="domain" description="Tr-type G" evidence="3">
    <location>
        <begin position="1"/>
        <end position="195"/>
    </location>
</feature>
<evidence type="ECO:0000259" key="3">
    <source>
        <dbReference type="PROSITE" id="PS51722"/>
    </source>
</evidence>
<dbReference type="InterPro" id="IPR027417">
    <property type="entry name" value="P-loop_NTPase"/>
</dbReference>
<dbReference type="PROSITE" id="PS00301">
    <property type="entry name" value="G_TR_1"/>
    <property type="match status" value="1"/>
</dbReference>
<dbReference type="CDD" id="cd01891">
    <property type="entry name" value="TypA_BipA"/>
    <property type="match status" value="1"/>
</dbReference>
<name>A0ABS3YDP3_9BACT</name>
<dbReference type="InterPro" id="IPR004161">
    <property type="entry name" value="EFTu-like_2"/>
</dbReference>
<organism evidence="4 5">
    <name type="scientific">Chitinophaga chungangae</name>
    <dbReference type="NCBI Taxonomy" id="2821488"/>
    <lineage>
        <taxon>Bacteria</taxon>
        <taxon>Pseudomonadati</taxon>
        <taxon>Bacteroidota</taxon>
        <taxon>Chitinophagia</taxon>
        <taxon>Chitinophagales</taxon>
        <taxon>Chitinophagaceae</taxon>
        <taxon>Chitinophaga</taxon>
    </lineage>
</organism>
<dbReference type="Gene3D" id="3.30.70.870">
    <property type="entry name" value="Elongation Factor G (Translational Gtpase), domain 3"/>
    <property type="match status" value="1"/>
</dbReference>
<dbReference type="Gene3D" id="2.40.50.250">
    <property type="entry name" value="bipa protein"/>
    <property type="match status" value="1"/>
</dbReference>
<dbReference type="InterPro" id="IPR048876">
    <property type="entry name" value="BipA_C"/>
</dbReference>
<proteinExistence type="inferred from homology"/>
<reference evidence="5" key="1">
    <citation type="submission" date="2021-03" db="EMBL/GenBank/DDBJ databases">
        <title>Assistant Professor.</title>
        <authorList>
            <person name="Huq M.A."/>
        </authorList>
    </citation>
    <scope>NUCLEOTIDE SEQUENCE [LARGE SCALE GENOMIC DNA]</scope>
    <source>
        <strain evidence="5">MAH-28</strain>
    </source>
</reference>
<dbReference type="EC" id="3.6.5.-" evidence="2"/>
<dbReference type="Pfam" id="PF00679">
    <property type="entry name" value="EFG_C"/>
    <property type="match status" value="1"/>
</dbReference>
<keyword evidence="2" id="KW-0694">RNA-binding</keyword>
<accession>A0ABS3YDP3</accession>
<dbReference type="Gene3D" id="3.30.70.240">
    <property type="match status" value="1"/>
</dbReference>
<dbReference type="InterPro" id="IPR035647">
    <property type="entry name" value="EFG_III/V"/>
</dbReference>
<dbReference type="InterPro" id="IPR047041">
    <property type="entry name" value="BipA_GTP-bd_dom"/>
</dbReference>
<keyword evidence="2" id="KW-0547">Nucleotide-binding</keyword>
<gene>
    <name evidence="4" type="primary">typA</name>
    <name evidence="2" type="synonym">bipA</name>
    <name evidence="4" type="ORF">J7I43_11270</name>
</gene>
<dbReference type="SUPFAM" id="SSF50447">
    <property type="entry name" value="Translation proteins"/>
    <property type="match status" value="1"/>
</dbReference>
<dbReference type="InterPro" id="IPR000640">
    <property type="entry name" value="EFG_V-like"/>
</dbReference>
<feature type="binding site" evidence="2">
    <location>
        <begin position="13"/>
        <end position="18"/>
    </location>
    <ligand>
        <name>GTP</name>
        <dbReference type="ChEBI" id="CHEBI:37565"/>
    </ligand>
</feature>
<comment type="catalytic activity">
    <reaction evidence="2">
        <text>GTP + H2O = GDP + phosphate + H(+)</text>
        <dbReference type="Rhea" id="RHEA:19669"/>
        <dbReference type="ChEBI" id="CHEBI:15377"/>
        <dbReference type="ChEBI" id="CHEBI:15378"/>
        <dbReference type="ChEBI" id="CHEBI:37565"/>
        <dbReference type="ChEBI" id="CHEBI:43474"/>
        <dbReference type="ChEBI" id="CHEBI:58189"/>
    </reaction>
</comment>
<evidence type="ECO:0000256" key="1">
    <source>
        <dbReference type="ARBA" id="ARBA00023134"/>
    </source>
</evidence>
<keyword evidence="2" id="KW-0963">Cytoplasm</keyword>
<dbReference type="InterPro" id="IPR000795">
    <property type="entry name" value="T_Tr_GTP-bd_dom"/>
</dbReference>
<dbReference type="NCBIfam" id="TIGR01394">
    <property type="entry name" value="TypA_BipA"/>
    <property type="match status" value="1"/>
</dbReference>
<dbReference type="SUPFAM" id="SSF54980">
    <property type="entry name" value="EF-G C-terminal domain-like"/>
    <property type="match status" value="2"/>
</dbReference>
<dbReference type="EMBL" id="JAGHKP010000002">
    <property type="protein sequence ID" value="MBO9152795.1"/>
    <property type="molecule type" value="Genomic_DNA"/>
</dbReference>